<feature type="transmembrane region" description="Helical" evidence="9">
    <location>
        <begin position="336"/>
        <end position="359"/>
    </location>
</feature>
<evidence type="ECO:0000256" key="4">
    <source>
        <dbReference type="ARBA" id="ARBA00022475"/>
    </source>
</evidence>
<dbReference type="InterPro" id="IPR036259">
    <property type="entry name" value="MFS_trans_sf"/>
</dbReference>
<evidence type="ECO:0000256" key="5">
    <source>
        <dbReference type="ARBA" id="ARBA00022692"/>
    </source>
</evidence>
<dbReference type="AlphaFoldDB" id="A0A542YM46"/>
<feature type="transmembrane region" description="Helical" evidence="9">
    <location>
        <begin position="398"/>
        <end position="418"/>
    </location>
</feature>
<dbReference type="InterPro" id="IPR004812">
    <property type="entry name" value="Efflux_drug-R_Bcr/CmlA"/>
</dbReference>
<accession>A0A542YM46</accession>
<feature type="transmembrane region" description="Helical" evidence="9">
    <location>
        <begin position="105"/>
        <end position="124"/>
    </location>
</feature>
<reference evidence="11 12" key="1">
    <citation type="submission" date="2019-06" db="EMBL/GenBank/DDBJ databases">
        <title>Sequencing the genomes of 1000 actinobacteria strains.</title>
        <authorList>
            <person name="Klenk H.-P."/>
        </authorList>
    </citation>
    <scope>NUCLEOTIDE SEQUENCE [LARGE SCALE GENOMIC DNA]</scope>
    <source>
        <strain evidence="11 12">DSM 12335</strain>
    </source>
</reference>
<dbReference type="EMBL" id="VFOP01000001">
    <property type="protein sequence ID" value="TQL49155.1"/>
    <property type="molecule type" value="Genomic_DNA"/>
</dbReference>
<dbReference type="InterPro" id="IPR020846">
    <property type="entry name" value="MFS_dom"/>
</dbReference>
<dbReference type="NCBIfam" id="TIGR00710">
    <property type="entry name" value="efflux_Bcr_CflA"/>
    <property type="match status" value="1"/>
</dbReference>
<keyword evidence="6 9" id="KW-1133">Transmembrane helix</keyword>
<feature type="region of interest" description="Disordered" evidence="8">
    <location>
        <begin position="1"/>
        <end position="32"/>
    </location>
</feature>
<comment type="caution">
    <text evidence="11">The sequence shown here is derived from an EMBL/GenBank/DDBJ whole genome shotgun (WGS) entry which is preliminary data.</text>
</comment>
<evidence type="ECO:0000256" key="3">
    <source>
        <dbReference type="ARBA" id="ARBA00022448"/>
    </source>
</evidence>
<organism evidence="11 12">
    <name type="scientific">Ornithinicoccus hortensis</name>
    <dbReference type="NCBI Taxonomy" id="82346"/>
    <lineage>
        <taxon>Bacteria</taxon>
        <taxon>Bacillati</taxon>
        <taxon>Actinomycetota</taxon>
        <taxon>Actinomycetes</taxon>
        <taxon>Micrococcales</taxon>
        <taxon>Intrasporangiaceae</taxon>
        <taxon>Ornithinicoccus</taxon>
    </lineage>
</organism>
<feature type="transmembrane region" description="Helical" evidence="9">
    <location>
        <begin position="163"/>
        <end position="182"/>
    </location>
</feature>
<dbReference type="GO" id="GO:0042910">
    <property type="term" value="F:xenobiotic transmembrane transporter activity"/>
    <property type="evidence" value="ECO:0007669"/>
    <property type="project" value="InterPro"/>
</dbReference>
<feature type="transmembrane region" description="Helical" evidence="9">
    <location>
        <begin position="40"/>
        <end position="61"/>
    </location>
</feature>
<comment type="similarity">
    <text evidence="2">Belongs to the major facilitator superfamily. Bcr/CmlA family.</text>
</comment>
<feature type="transmembrane region" description="Helical" evidence="9">
    <location>
        <begin position="243"/>
        <end position="267"/>
    </location>
</feature>
<name>A0A542YM46_9MICO</name>
<dbReference type="PANTHER" id="PTHR23502">
    <property type="entry name" value="MAJOR FACILITATOR SUPERFAMILY"/>
    <property type="match status" value="1"/>
</dbReference>
<feature type="region of interest" description="Disordered" evidence="8">
    <location>
        <begin position="437"/>
        <end position="456"/>
    </location>
</feature>
<gene>
    <name evidence="11" type="ORF">FB467_0220</name>
</gene>
<protein>
    <submittedName>
        <fullName evidence="11">DHA1 family bicyclomycin/chloramphenicol resistance-like MFS transporter</fullName>
    </submittedName>
</protein>
<dbReference type="Proteomes" id="UP000319516">
    <property type="component" value="Unassembled WGS sequence"/>
</dbReference>
<proteinExistence type="inferred from homology"/>
<evidence type="ECO:0000256" key="1">
    <source>
        <dbReference type="ARBA" id="ARBA00004651"/>
    </source>
</evidence>
<feature type="transmembrane region" description="Helical" evidence="9">
    <location>
        <begin position="73"/>
        <end position="93"/>
    </location>
</feature>
<evidence type="ECO:0000256" key="6">
    <source>
        <dbReference type="ARBA" id="ARBA00022989"/>
    </source>
</evidence>
<keyword evidence="12" id="KW-1185">Reference proteome</keyword>
<dbReference type="RefSeq" id="WP_170230508.1">
    <property type="nucleotide sequence ID" value="NZ_BAAAIK010000008.1"/>
</dbReference>
<evidence type="ECO:0000313" key="12">
    <source>
        <dbReference type="Proteomes" id="UP000319516"/>
    </source>
</evidence>
<dbReference type="Gene3D" id="1.20.1720.10">
    <property type="entry name" value="Multidrug resistance protein D"/>
    <property type="match status" value="1"/>
</dbReference>
<evidence type="ECO:0000259" key="10">
    <source>
        <dbReference type="PROSITE" id="PS50850"/>
    </source>
</evidence>
<comment type="subcellular location">
    <subcellularLocation>
        <location evidence="1">Cell membrane</location>
        <topology evidence="1">Multi-pass membrane protein</topology>
    </subcellularLocation>
</comment>
<keyword evidence="5 9" id="KW-0812">Transmembrane</keyword>
<feature type="compositionally biased region" description="Polar residues" evidence="8">
    <location>
        <begin position="1"/>
        <end position="11"/>
    </location>
</feature>
<evidence type="ECO:0000313" key="11">
    <source>
        <dbReference type="EMBL" id="TQL49155.1"/>
    </source>
</evidence>
<dbReference type="GO" id="GO:1990961">
    <property type="term" value="P:xenobiotic detoxification by transmembrane export across the plasma membrane"/>
    <property type="evidence" value="ECO:0007669"/>
    <property type="project" value="InterPro"/>
</dbReference>
<dbReference type="InterPro" id="IPR005829">
    <property type="entry name" value="Sugar_transporter_CS"/>
</dbReference>
<dbReference type="PROSITE" id="PS00216">
    <property type="entry name" value="SUGAR_TRANSPORT_1"/>
    <property type="match status" value="1"/>
</dbReference>
<feature type="domain" description="Major facilitator superfamily (MFS) profile" evidence="10">
    <location>
        <begin position="39"/>
        <end position="423"/>
    </location>
</feature>
<feature type="transmembrane region" description="Helical" evidence="9">
    <location>
        <begin position="307"/>
        <end position="330"/>
    </location>
</feature>
<evidence type="ECO:0000256" key="8">
    <source>
        <dbReference type="SAM" id="MobiDB-lite"/>
    </source>
</evidence>
<evidence type="ECO:0000256" key="9">
    <source>
        <dbReference type="SAM" id="Phobius"/>
    </source>
</evidence>
<dbReference type="Pfam" id="PF07690">
    <property type="entry name" value="MFS_1"/>
    <property type="match status" value="1"/>
</dbReference>
<dbReference type="PANTHER" id="PTHR23502:SF132">
    <property type="entry name" value="POLYAMINE TRANSPORTER 2-RELATED"/>
    <property type="match status" value="1"/>
</dbReference>
<dbReference type="InterPro" id="IPR011701">
    <property type="entry name" value="MFS"/>
</dbReference>
<dbReference type="SUPFAM" id="SSF103473">
    <property type="entry name" value="MFS general substrate transporter"/>
    <property type="match status" value="1"/>
</dbReference>
<keyword evidence="7 9" id="KW-0472">Membrane</keyword>
<feature type="transmembrane region" description="Helical" evidence="9">
    <location>
        <begin position="279"/>
        <end position="300"/>
    </location>
</feature>
<keyword evidence="3" id="KW-0813">Transport</keyword>
<feature type="transmembrane region" description="Helical" evidence="9">
    <location>
        <begin position="371"/>
        <end position="392"/>
    </location>
</feature>
<sequence length="456" mass="46970">MPLRSDQSTPVSAGAAPVPPRTAVTGRTDGERQPSRLGQLLMFGALVAIGPLTIDIYLAAFPTLVTELGTTEAAVQLTLTATLVGLAIGQLLIGAVADVIGRRRPLLAALTAYVVISMVIALSNSLEALVVLRFLQGLVAAAGMVLSNAMVRDLYSGSQMATFISRLFLIVGVAPIIAPTLGAQFLHFGTWRTIFWALAVFGLVLVTAALFFTRETLPPARRRQGGIAPALRSYAVLLGDRRFVGLVLTACTAMGALFAYISSATFIFQDLYGMSTQEYALVFAGGAGALTVASQVNGFLVKKIHPVRILMVALPSGLVISTLLLAAALLDLGVVAVVAGVVLVLGATGFVMPNAPVIALNDHGERAGSAAALLGAGNFVFGALIAPVTGAFDAASAVPMAAVMVGCGAVSLLVYWTLARPRDILATMPWNEDEADVEAAPAEVAASQPVPGPAAG</sequence>
<feature type="transmembrane region" description="Helical" evidence="9">
    <location>
        <begin position="130"/>
        <end position="151"/>
    </location>
</feature>
<dbReference type="CDD" id="cd17320">
    <property type="entry name" value="MFS_MdfA_MDR_like"/>
    <property type="match status" value="1"/>
</dbReference>
<evidence type="ECO:0000256" key="7">
    <source>
        <dbReference type="ARBA" id="ARBA00023136"/>
    </source>
</evidence>
<keyword evidence="4" id="KW-1003">Cell membrane</keyword>
<dbReference type="GO" id="GO:0005886">
    <property type="term" value="C:plasma membrane"/>
    <property type="evidence" value="ECO:0007669"/>
    <property type="project" value="UniProtKB-SubCell"/>
</dbReference>
<dbReference type="PROSITE" id="PS50850">
    <property type="entry name" value="MFS"/>
    <property type="match status" value="1"/>
</dbReference>
<evidence type="ECO:0000256" key="2">
    <source>
        <dbReference type="ARBA" id="ARBA00006236"/>
    </source>
</evidence>
<feature type="transmembrane region" description="Helical" evidence="9">
    <location>
        <begin position="194"/>
        <end position="213"/>
    </location>
</feature>